<protein>
    <submittedName>
        <fullName evidence="2">Uncharacterized protein</fullName>
    </submittedName>
</protein>
<reference evidence="2" key="1">
    <citation type="submission" date="2022-06" db="EMBL/GenBank/DDBJ databases">
        <title>Natrinema sp. a new haloarchaeum isolate from saline soil.</title>
        <authorList>
            <person name="Strakova D."/>
            <person name="Galisteo C."/>
            <person name="Sanchez-Porro C."/>
            <person name="Ventosa A."/>
        </authorList>
    </citation>
    <scope>NUCLEOTIDE SEQUENCE</scope>
    <source>
        <strain evidence="2">S1CR25-10</strain>
    </source>
</reference>
<gene>
    <name evidence="2" type="ORF">NDI89_15515</name>
</gene>
<sequence length="69" mass="7432">MSGVLTWGFSGRTRPQYILLSGIAALTAFLLMEAPFNAVGAVIVAIWGTDSVGKLVGFFRRRLRSGSEN</sequence>
<dbReference type="RefSeq" id="WP_277522747.1">
    <property type="nucleotide sequence ID" value="NZ_JAMQOT010000005.1"/>
</dbReference>
<keyword evidence="1" id="KW-0472">Membrane</keyword>
<accession>A0A9Q4Q1A1</accession>
<evidence type="ECO:0000313" key="3">
    <source>
        <dbReference type="Proteomes" id="UP001154061"/>
    </source>
</evidence>
<dbReference type="Proteomes" id="UP001154061">
    <property type="component" value="Unassembled WGS sequence"/>
</dbReference>
<name>A0A9Q4Q1A1_9EURY</name>
<keyword evidence="1" id="KW-1133">Transmembrane helix</keyword>
<feature type="transmembrane region" description="Helical" evidence="1">
    <location>
        <begin position="16"/>
        <end position="32"/>
    </location>
</feature>
<evidence type="ECO:0000256" key="1">
    <source>
        <dbReference type="SAM" id="Phobius"/>
    </source>
</evidence>
<dbReference type="AlphaFoldDB" id="A0A9Q4Q1A1"/>
<proteinExistence type="predicted"/>
<comment type="caution">
    <text evidence="2">The sequence shown here is derived from an EMBL/GenBank/DDBJ whole genome shotgun (WGS) entry which is preliminary data.</text>
</comment>
<dbReference type="EMBL" id="JAMQOT010000005">
    <property type="protein sequence ID" value="MDF9746999.1"/>
    <property type="molecule type" value="Genomic_DNA"/>
</dbReference>
<organism evidence="2 3">
    <name type="scientific">Natrinema salsiterrestre</name>
    <dbReference type="NCBI Taxonomy" id="2950540"/>
    <lineage>
        <taxon>Archaea</taxon>
        <taxon>Methanobacteriati</taxon>
        <taxon>Methanobacteriota</taxon>
        <taxon>Stenosarchaea group</taxon>
        <taxon>Halobacteria</taxon>
        <taxon>Halobacteriales</taxon>
        <taxon>Natrialbaceae</taxon>
        <taxon>Natrinema</taxon>
    </lineage>
</organism>
<keyword evidence="3" id="KW-1185">Reference proteome</keyword>
<keyword evidence="1" id="KW-0812">Transmembrane</keyword>
<evidence type="ECO:0000313" key="2">
    <source>
        <dbReference type="EMBL" id="MDF9746999.1"/>
    </source>
</evidence>